<evidence type="ECO:0000313" key="2">
    <source>
        <dbReference type="Proteomes" id="UP000813824"/>
    </source>
</evidence>
<dbReference type="SUPFAM" id="SSF52047">
    <property type="entry name" value="RNI-like"/>
    <property type="match status" value="1"/>
</dbReference>
<dbReference type="EMBL" id="JAEVFJ010000024">
    <property type="protein sequence ID" value="KAH8094826.1"/>
    <property type="molecule type" value="Genomic_DNA"/>
</dbReference>
<gene>
    <name evidence="1" type="ORF">BXZ70DRAFT_338346</name>
</gene>
<organism evidence="1 2">
    <name type="scientific">Cristinia sonorae</name>
    <dbReference type="NCBI Taxonomy" id="1940300"/>
    <lineage>
        <taxon>Eukaryota</taxon>
        <taxon>Fungi</taxon>
        <taxon>Dikarya</taxon>
        <taxon>Basidiomycota</taxon>
        <taxon>Agaricomycotina</taxon>
        <taxon>Agaricomycetes</taxon>
        <taxon>Agaricomycetidae</taxon>
        <taxon>Agaricales</taxon>
        <taxon>Pleurotineae</taxon>
        <taxon>Stephanosporaceae</taxon>
        <taxon>Cristinia</taxon>
    </lineage>
</organism>
<protein>
    <recommendedName>
        <fullName evidence="3">F-box domain-containing protein</fullName>
    </recommendedName>
</protein>
<reference evidence="1" key="1">
    <citation type="journal article" date="2021" name="New Phytol.">
        <title>Evolutionary innovations through gain and loss of genes in the ectomycorrhizal Boletales.</title>
        <authorList>
            <person name="Wu G."/>
            <person name="Miyauchi S."/>
            <person name="Morin E."/>
            <person name="Kuo A."/>
            <person name="Drula E."/>
            <person name="Varga T."/>
            <person name="Kohler A."/>
            <person name="Feng B."/>
            <person name="Cao Y."/>
            <person name="Lipzen A."/>
            <person name="Daum C."/>
            <person name="Hundley H."/>
            <person name="Pangilinan J."/>
            <person name="Johnson J."/>
            <person name="Barry K."/>
            <person name="LaButti K."/>
            <person name="Ng V."/>
            <person name="Ahrendt S."/>
            <person name="Min B."/>
            <person name="Choi I.G."/>
            <person name="Park H."/>
            <person name="Plett J.M."/>
            <person name="Magnuson J."/>
            <person name="Spatafora J.W."/>
            <person name="Nagy L.G."/>
            <person name="Henrissat B."/>
            <person name="Grigoriev I.V."/>
            <person name="Yang Z.L."/>
            <person name="Xu J."/>
            <person name="Martin F.M."/>
        </authorList>
    </citation>
    <scope>NUCLEOTIDE SEQUENCE</scope>
    <source>
        <strain evidence="1">KKN 215</strain>
    </source>
</reference>
<keyword evidence="2" id="KW-1185">Reference proteome</keyword>
<evidence type="ECO:0008006" key="3">
    <source>
        <dbReference type="Google" id="ProtNLM"/>
    </source>
</evidence>
<dbReference type="OrthoDB" id="2758552at2759"/>
<dbReference type="AlphaFoldDB" id="A0A8K0XMY7"/>
<name>A0A8K0XMY7_9AGAR</name>
<dbReference type="Proteomes" id="UP000813824">
    <property type="component" value="Unassembled WGS sequence"/>
</dbReference>
<evidence type="ECO:0000313" key="1">
    <source>
        <dbReference type="EMBL" id="KAH8094826.1"/>
    </source>
</evidence>
<accession>A0A8K0XMY7</accession>
<sequence length="620" mass="69296">MKRMKRMSPNLFAGSQDAADGMLSEVLLLQSTSAFKLVSDADQQLETLRTTVAASLRIIHGCQNALRPINRLPPEIFIYIIQTLSKTYFGGDPFPSYYFLDAPQGHLTQSAFRWIGLLQVCQCWRHTILAAPDLCSTIFAPSPALFTLFLGNSGSIPLRIYTNSDSWIDDLVPHLSRVCELRIKAQGSGQSLEVLSSPALLLESLDIICDGDPTNYDTVYIPELFNQETPCLRKLVLENIAAWSSNSFRNLTHLYLSGYLESGPGNRETYERLIELLRSNASLEVFMLRSPHPWIPQHQFVDNINFTDGIVPVELTRLKKLFIGNASVAHVRQLLSNLVLPDELSMVFGCTKTTSSQRDVLSWYPDPSEGTPTLLREDITSLRIHFATNSLVTGVGPSKSFHAQTHFYLPTRTDPPFPYNEGIRRLTYMPFTSRLTELWLSGATIGNHRIRLLFEELVSLKKLVILDGLLSSYITELNPRFSEASNSQTGGVFVNLGGFFAPPSTPCPNLDTLWIRNFERTFWADTYLPLLECAQGRFAAGDRVLPLRELRIQWKPGEGGRCGGNGSGGGLVPRMGVSELKEVVGVVEFAANIPDGFDLPSCADEPIYRNGVECWPRWKR</sequence>
<proteinExistence type="predicted"/>
<comment type="caution">
    <text evidence="1">The sequence shown here is derived from an EMBL/GenBank/DDBJ whole genome shotgun (WGS) entry which is preliminary data.</text>
</comment>